<dbReference type="EMBL" id="CAUJNA010001513">
    <property type="protein sequence ID" value="CAJ1387396.1"/>
    <property type="molecule type" value="Genomic_DNA"/>
</dbReference>
<gene>
    <name evidence="1" type="ORF">EVOR1521_LOCUS13485</name>
</gene>
<comment type="caution">
    <text evidence="1">The sequence shown here is derived from an EMBL/GenBank/DDBJ whole genome shotgun (WGS) entry which is preliminary data.</text>
</comment>
<keyword evidence="2" id="KW-1185">Reference proteome</keyword>
<reference evidence="1" key="1">
    <citation type="submission" date="2023-08" db="EMBL/GenBank/DDBJ databases">
        <authorList>
            <person name="Chen Y."/>
            <person name="Shah S."/>
            <person name="Dougan E. K."/>
            <person name="Thang M."/>
            <person name="Chan C."/>
        </authorList>
    </citation>
    <scope>NUCLEOTIDE SEQUENCE</scope>
</reference>
<evidence type="ECO:0000313" key="1">
    <source>
        <dbReference type="EMBL" id="CAJ1387396.1"/>
    </source>
</evidence>
<organism evidence="1 2">
    <name type="scientific">Effrenium voratum</name>
    <dbReference type="NCBI Taxonomy" id="2562239"/>
    <lineage>
        <taxon>Eukaryota</taxon>
        <taxon>Sar</taxon>
        <taxon>Alveolata</taxon>
        <taxon>Dinophyceae</taxon>
        <taxon>Suessiales</taxon>
        <taxon>Symbiodiniaceae</taxon>
        <taxon>Effrenium</taxon>
    </lineage>
</organism>
<accession>A0AA36IGK3</accession>
<dbReference type="Proteomes" id="UP001178507">
    <property type="component" value="Unassembled WGS sequence"/>
</dbReference>
<protein>
    <submittedName>
        <fullName evidence="1">Uncharacterized protein</fullName>
    </submittedName>
</protein>
<evidence type="ECO:0000313" key="2">
    <source>
        <dbReference type="Proteomes" id="UP001178507"/>
    </source>
</evidence>
<sequence>MTLLQRKGIDLRQCFLHLQADNCSRELKNNTMLRLAASMVALHRLKGKHFLALYSSNAHVKGIGGLHRDDLDDRFWRRRAAPHSPSDVVLRTKQFMSDENWQPMKFLYMPAQAAAEMAAAQCPPGERLFLHVF</sequence>
<proteinExistence type="predicted"/>
<dbReference type="AlphaFoldDB" id="A0AA36IGK3"/>
<name>A0AA36IGK3_9DINO</name>